<dbReference type="SUPFAM" id="SSF54001">
    <property type="entry name" value="Cysteine proteinases"/>
    <property type="match status" value="1"/>
</dbReference>
<dbReference type="PANTHER" id="PTHR34835">
    <property type="entry name" value="OS07G0283600 PROTEIN-RELATED"/>
    <property type="match status" value="1"/>
</dbReference>
<keyword evidence="2" id="KW-0645">Protease</keyword>
<dbReference type="EMBL" id="CAKMRJ010005745">
    <property type="protein sequence ID" value="CAH1453909.1"/>
    <property type="molecule type" value="Genomic_DNA"/>
</dbReference>
<protein>
    <recommendedName>
        <fullName evidence="5">Ubiquitin-like protease family profile domain-containing protein</fullName>
    </recommendedName>
</protein>
<dbReference type="GO" id="GO:0008234">
    <property type="term" value="F:cysteine-type peptidase activity"/>
    <property type="evidence" value="ECO:0007669"/>
    <property type="project" value="InterPro"/>
</dbReference>
<name>A0AAU9PUQ8_9ASTR</name>
<dbReference type="Pfam" id="PF02902">
    <property type="entry name" value="Peptidase_C48"/>
    <property type="match status" value="1"/>
</dbReference>
<accession>A0AAU9PUQ8</accession>
<organism evidence="6 7">
    <name type="scientific">Lactuca virosa</name>
    <dbReference type="NCBI Taxonomy" id="75947"/>
    <lineage>
        <taxon>Eukaryota</taxon>
        <taxon>Viridiplantae</taxon>
        <taxon>Streptophyta</taxon>
        <taxon>Embryophyta</taxon>
        <taxon>Tracheophyta</taxon>
        <taxon>Spermatophyta</taxon>
        <taxon>Magnoliopsida</taxon>
        <taxon>eudicotyledons</taxon>
        <taxon>Gunneridae</taxon>
        <taxon>Pentapetalae</taxon>
        <taxon>asterids</taxon>
        <taxon>campanulids</taxon>
        <taxon>Asterales</taxon>
        <taxon>Asteraceae</taxon>
        <taxon>Cichorioideae</taxon>
        <taxon>Cichorieae</taxon>
        <taxon>Lactucinae</taxon>
        <taxon>Lactuca</taxon>
    </lineage>
</organism>
<evidence type="ECO:0000313" key="6">
    <source>
        <dbReference type="EMBL" id="CAH1453909.1"/>
    </source>
</evidence>
<evidence type="ECO:0000256" key="3">
    <source>
        <dbReference type="ARBA" id="ARBA00022801"/>
    </source>
</evidence>
<feature type="region of interest" description="Disordered" evidence="4">
    <location>
        <begin position="386"/>
        <end position="405"/>
    </location>
</feature>
<gene>
    <name evidence="6" type="ORF">LVIROSA_LOCUS39117</name>
</gene>
<feature type="domain" description="Ubiquitin-like protease family profile" evidence="5">
    <location>
        <begin position="434"/>
        <end position="621"/>
    </location>
</feature>
<evidence type="ECO:0000256" key="1">
    <source>
        <dbReference type="ARBA" id="ARBA00005234"/>
    </source>
</evidence>
<dbReference type="InterPro" id="IPR038765">
    <property type="entry name" value="Papain-like_cys_pep_sf"/>
</dbReference>
<evidence type="ECO:0000259" key="5">
    <source>
        <dbReference type="PROSITE" id="PS50600"/>
    </source>
</evidence>
<proteinExistence type="inferred from homology"/>
<comment type="caution">
    <text evidence="6">The sequence shown here is derived from an EMBL/GenBank/DDBJ whole genome shotgun (WGS) entry which is preliminary data.</text>
</comment>
<dbReference type="Gene3D" id="3.40.395.10">
    <property type="entry name" value="Adenoviral Proteinase, Chain A"/>
    <property type="match status" value="1"/>
</dbReference>
<keyword evidence="7" id="KW-1185">Reference proteome</keyword>
<evidence type="ECO:0000256" key="2">
    <source>
        <dbReference type="ARBA" id="ARBA00022670"/>
    </source>
</evidence>
<sequence length="659" mass="77076">MRLKSKRIKYGEKELVRTVQAKYLKSSPIQIDSTVLKAPGKQKQKGKRKSMNIVSINESPIQEDISVVKYPGKRKQKEIDKDVKSSIAKTFKKKKKFVKKDKEPIDPENPTSLRTRMWPKMLFDVVKSINKQQRKAVREMRLGSLLTMASNGIPGKLSRYVVNCFDPDKMKINLPVGSIDITSNLIHNLLGIPTGGRKINEFDLNEKTETGTCKNILLPHLYEALPLKDVDWCEHIIDCLKVCKLHWDEKDKTDNFCGPLLVLLLAYLDFMKNLKKDSIKRLEHPIHYWDIDKMSKRERAEILSGSFGNVDVDEKIPNFNEDSDSDDEDDMSIEELKCKLIKKYMNLVEMKKNISELLSFSVSKFKESNELLEIKNKIEEELANSKKAQHEERCNQTSEKEGQHEIDVEHEVQKEKGAEELDEVEKVFEVKKGIVVLRGMIETLQPKLNIHQNVIDAWIEVLNFEEKSSPKKQMQRYFFDTTIMTSSMYDRKRPLIERFEEFERKIKEAMKYQKELITFEEFDLVFFPIVCDEHYCLICVDLKEKQIDVMDNNLTTSKIQTSFGDAARELKLLFNRYQLNVNHKSALQIQNVEAEKLRMNWRSRNNDVNCGVFLMRHMEVYMGDRTGNWNCGIHKKSSKNYNNQLDDMRVKYLTKIFVV</sequence>
<dbReference type="GO" id="GO:0006508">
    <property type="term" value="P:proteolysis"/>
    <property type="evidence" value="ECO:0007669"/>
    <property type="project" value="UniProtKB-KW"/>
</dbReference>
<evidence type="ECO:0000313" key="7">
    <source>
        <dbReference type="Proteomes" id="UP001157418"/>
    </source>
</evidence>
<reference evidence="6 7" key="1">
    <citation type="submission" date="2022-01" db="EMBL/GenBank/DDBJ databases">
        <authorList>
            <person name="Xiong W."/>
            <person name="Schranz E."/>
        </authorList>
    </citation>
    <scope>NUCLEOTIDE SEQUENCE [LARGE SCALE GENOMIC DNA]</scope>
</reference>
<dbReference type="PANTHER" id="PTHR34835:SF90">
    <property type="entry name" value="AMINOTRANSFERASE-LIKE PLANT MOBILE DOMAIN-CONTAINING PROTEIN"/>
    <property type="match status" value="1"/>
</dbReference>
<keyword evidence="3" id="KW-0378">Hydrolase</keyword>
<dbReference type="PROSITE" id="PS50600">
    <property type="entry name" value="ULP_PROTEASE"/>
    <property type="match status" value="1"/>
</dbReference>
<dbReference type="AlphaFoldDB" id="A0AAU9PUQ8"/>
<evidence type="ECO:0000256" key="4">
    <source>
        <dbReference type="SAM" id="MobiDB-lite"/>
    </source>
</evidence>
<dbReference type="Proteomes" id="UP001157418">
    <property type="component" value="Unassembled WGS sequence"/>
</dbReference>
<comment type="similarity">
    <text evidence="1">Belongs to the peptidase C48 family.</text>
</comment>
<dbReference type="InterPro" id="IPR003653">
    <property type="entry name" value="Peptidase_C48_C"/>
</dbReference>